<name>A0ABN1XKZ8_9PSEU</name>
<protein>
    <submittedName>
        <fullName evidence="9">MFS transporter</fullName>
    </submittedName>
</protein>
<keyword evidence="3" id="KW-1003">Cell membrane</keyword>
<dbReference type="Pfam" id="PF07690">
    <property type="entry name" value="MFS_1"/>
    <property type="match status" value="1"/>
</dbReference>
<evidence type="ECO:0000256" key="2">
    <source>
        <dbReference type="ARBA" id="ARBA00022448"/>
    </source>
</evidence>
<dbReference type="Gene3D" id="1.20.1720.10">
    <property type="entry name" value="Multidrug resistance protein D"/>
    <property type="match status" value="1"/>
</dbReference>
<keyword evidence="4 7" id="KW-0812">Transmembrane</keyword>
<dbReference type="Gene3D" id="1.20.1250.20">
    <property type="entry name" value="MFS general substrate transporter like domains"/>
    <property type="match status" value="1"/>
</dbReference>
<evidence type="ECO:0000313" key="9">
    <source>
        <dbReference type="EMBL" id="GAA1382120.1"/>
    </source>
</evidence>
<accession>A0ABN1XKZ8</accession>
<evidence type="ECO:0000256" key="7">
    <source>
        <dbReference type="SAM" id="Phobius"/>
    </source>
</evidence>
<dbReference type="InterPro" id="IPR036259">
    <property type="entry name" value="MFS_trans_sf"/>
</dbReference>
<evidence type="ECO:0000256" key="4">
    <source>
        <dbReference type="ARBA" id="ARBA00022692"/>
    </source>
</evidence>
<evidence type="ECO:0000256" key="1">
    <source>
        <dbReference type="ARBA" id="ARBA00004651"/>
    </source>
</evidence>
<evidence type="ECO:0000256" key="6">
    <source>
        <dbReference type="ARBA" id="ARBA00023136"/>
    </source>
</evidence>
<feature type="transmembrane region" description="Helical" evidence="7">
    <location>
        <begin position="219"/>
        <end position="247"/>
    </location>
</feature>
<dbReference type="EMBL" id="BAAAJK010000004">
    <property type="protein sequence ID" value="GAA1382120.1"/>
    <property type="molecule type" value="Genomic_DNA"/>
</dbReference>
<keyword evidence="6 7" id="KW-0472">Membrane</keyword>
<evidence type="ECO:0000256" key="5">
    <source>
        <dbReference type="ARBA" id="ARBA00022989"/>
    </source>
</evidence>
<evidence type="ECO:0000256" key="3">
    <source>
        <dbReference type="ARBA" id="ARBA00022475"/>
    </source>
</evidence>
<feature type="transmembrane region" description="Helical" evidence="7">
    <location>
        <begin position="66"/>
        <end position="86"/>
    </location>
</feature>
<dbReference type="InterPro" id="IPR005829">
    <property type="entry name" value="Sugar_transporter_CS"/>
</dbReference>
<keyword evidence="2" id="KW-0813">Transport</keyword>
<organism evidence="9 10">
    <name type="scientific">Pseudonocardia kongjuensis</name>
    <dbReference type="NCBI Taxonomy" id="102227"/>
    <lineage>
        <taxon>Bacteria</taxon>
        <taxon>Bacillati</taxon>
        <taxon>Actinomycetota</taxon>
        <taxon>Actinomycetes</taxon>
        <taxon>Pseudonocardiales</taxon>
        <taxon>Pseudonocardiaceae</taxon>
        <taxon>Pseudonocardia</taxon>
    </lineage>
</organism>
<feature type="transmembrane region" description="Helical" evidence="7">
    <location>
        <begin position="190"/>
        <end position="207"/>
    </location>
</feature>
<feature type="transmembrane region" description="Helical" evidence="7">
    <location>
        <begin position="435"/>
        <end position="455"/>
    </location>
</feature>
<feature type="transmembrane region" description="Helical" evidence="7">
    <location>
        <begin position="350"/>
        <end position="372"/>
    </location>
</feature>
<dbReference type="PROSITE" id="PS00216">
    <property type="entry name" value="SUGAR_TRANSPORT_1"/>
    <property type="match status" value="1"/>
</dbReference>
<reference evidence="9 10" key="1">
    <citation type="journal article" date="2019" name="Int. J. Syst. Evol. Microbiol.">
        <title>The Global Catalogue of Microorganisms (GCM) 10K type strain sequencing project: providing services to taxonomists for standard genome sequencing and annotation.</title>
        <authorList>
            <consortium name="The Broad Institute Genomics Platform"/>
            <consortium name="The Broad Institute Genome Sequencing Center for Infectious Disease"/>
            <person name="Wu L."/>
            <person name="Ma J."/>
        </authorList>
    </citation>
    <scope>NUCLEOTIDE SEQUENCE [LARGE SCALE GENOMIC DNA]</scope>
    <source>
        <strain evidence="9 10">JCM 11896</strain>
    </source>
</reference>
<comment type="subcellular location">
    <subcellularLocation>
        <location evidence="1">Cell membrane</location>
        <topology evidence="1">Multi-pass membrane protein</topology>
    </subcellularLocation>
</comment>
<dbReference type="InterPro" id="IPR011701">
    <property type="entry name" value="MFS"/>
</dbReference>
<dbReference type="PROSITE" id="PS50850">
    <property type="entry name" value="MFS"/>
    <property type="match status" value="1"/>
</dbReference>
<evidence type="ECO:0000259" key="8">
    <source>
        <dbReference type="PROSITE" id="PS50850"/>
    </source>
</evidence>
<feature type="transmembrane region" description="Helical" evidence="7">
    <location>
        <begin position="159"/>
        <end position="178"/>
    </location>
</feature>
<feature type="domain" description="Major facilitator superfamily (MFS) profile" evidence="8">
    <location>
        <begin position="1"/>
        <end position="459"/>
    </location>
</feature>
<feature type="transmembrane region" description="Helical" evidence="7">
    <location>
        <begin position="320"/>
        <end position="338"/>
    </location>
</feature>
<keyword evidence="10" id="KW-1185">Reference proteome</keyword>
<dbReference type="InterPro" id="IPR020846">
    <property type="entry name" value="MFS_dom"/>
</dbReference>
<feature type="transmembrane region" description="Helical" evidence="7">
    <location>
        <begin position="393"/>
        <end position="415"/>
    </location>
</feature>
<comment type="caution">
    <text evidence="9">The sequence shown here is derived from an EMBL/GenBank/DDBJ whole genome shotgun (WGS) entry which is preliminary data.</text>
</comment>
<dbReference type="PANTHER" id="PTHR42718">
    <property type="entry name" value="MAJOR FACILITATOR SUPERFAMILY MULTIDRUG TRANSPORTER MFSC"/>
    <property type="match status" value="1"/>
</dbReference>
<feature type="transmembrane region" description="Helical" evidence="7">
    <location>
        <begin position="126"/>
        <end position="147"/>
    </location>
</feature>
<dbReference type="SUPFAM" id="SSF103473">
    <property type="entry name" value="MFS general substrate transporter"/>
    <property type="match status" value="2"/>
</dbReference>
<feature type="transmembrane region" description="Helical" evidence="7">
    <location>
        <begin position="92"/>
        <end position="114"/>
    </location>
</feature>
<keyword evidence="5 7" id="KW-1133">Transmembrane helix</keyword>
<dbReference type="Proteomes" id="UP001501414">
    <property type="component" value="Unassembled WGS sequence"/>
</dbReference>
<feature type="transmembrane region" description="Helical" evidence="7">
    <location>
        <begin position="259"/>
        <end position="280"/>
    </location>
</feature>
<feature type="transmembrane region" description="Helical" evidence="7">
    <location>
        <begin position="286"/>
        <end position="308"/>
    </location>
</feature>
<dbReference type="CDD" id="cd17321">
    <property type="entry name" value="MFS_MMR_MDR_like"/>
    <property type="match status" value="1"/>
</dbReference>
<evidence type="ECO:0000313" key="10">
    <source>
        <dbReference type="Proteomes" id="UP001501414"/>
    </source>
</evidence>
<feature type="transmembrane region" description="Helical" evidence="7">
    <location>
        <begin position="41"/>
        <end position="59"/>
    </location>
</feature>
<sequence>MLLLIALAQLMIVVDHTIINVALPSAQVALGFDDPQRQWVVISYALSFGALLLVGGTVSDRLGRRAAFVTGLVGFAVASAVGGAAPNVETLLAARAAQGVFGALLAPTTLALLTETYPGGRARGRAFGMLGAIVGSGAAGGLVLGGVLTELLSWRATMYVNVVFAAVLLTGVLLVLPPGRRGPPRRWDRSGALTGAGGLFGVVLGLANAEHGDWLAPEVLGPLVAGVLLLAAFVVRQVLATVPLLPLRVFADRDRAGGFVNRFIASTGNFAVVFFLTFFLQRNLGLSPSLTGVAMIPMVLGVVGTSNLSGPLLSALGPRSTSVIGLAVSGGALLWLGLLEPATDYWTGVLPPLLVFGLGQGMTTTVALNLATARLDPGDVGVGSATVTVMQQIGGSVGTALLTTIAGLATAAHLAAAPGTGADARNAAEVHGYGIAFTTAGAVFLGGALVCGVLVRGRAAHAERSRADAHLPG</sequence>
<gene>
    <name evidence="9" type="ORF">GCM10009613_09320</name>
</gene>
<dbReference type="PANTHER" id="PTHR42718:SF46">
    <property type="entry name" value="BLR6921 PROTEIN"/>
    <property type="match status" value="1"/>
</dbReference>
<proteinExistence type="predicted"/>